<name>A0ABP9ZXP8_9GAMM</name>
<dbReference type="PROSITE" id="PS50043">
    <property type="entry name" value="HTH_LUXR_2"/>
    <property type="match status" value="1"/>
</dbReference>
<dbReference type="InterPro" id="IPR000792">
    <property type="entry name" value="Tscrpt_reg_LuxR_C"/>
</dbReference>
<comment type="caution">
    <text evidence="2">The sequence shown here is derived from an EMBL/GenBank/DDBJ whole genome shotgun (WGS) entry which is preliminary data.</text>
</comment>
<evidence type="ECO:0000259" key="1">
    <source>
        <dbReference type="PROSITE" id="PS50043"/>
    </source>
</evidence>
<proteinExistence type="predicted"/>
<dbReference type="SUPFAM" id="SSF46894">
    <property type="entry name" value="C-terminal effector domain of the bipartite response regulators"/>
    <property type="match status" value="1"/>
</dbReference>
<dbReference type="InterPro" id="IPR016032">
    <property type="entry name" value="Sig_transdc_resp-reg_C-effctor"/>
</dbReference>
<evidence type="ECO:0000313" key="3">
    <source>
        <dbReference type="Proteomes" id="UP001481413"/>
    </source>
</evidence>
<dbReference type="InterPro" id="IPR036388">
    <property type="entry name" value="WH-like_DNA-bd_sf"/>
</dbReference>
<dbReference type="RefSeq" id="WP_353293863.1">
    <property type="nucleotide sequence ID" value="NZ_BAABWH010000002.1"/>
</dbReference>
<dbReference type="Gene3D" id="3.30.450.80">
    <property type="entry name" value="Transcription factor LuxR-like, autoinducer-binding domain"/>
    <property type="match status" value="1"/>
</dbReference>
<gene>
    <name evidence="2" type="ORF">NBRC116585_10440</name>
</gene>
<keyword evidence="3" id="KW-1185">Reference proteome</keyword>
<dbReference type="InterPro" id="IPR036693">
    <property type="entry name" value="TF_LuxR_autoind-bd_dom_sf"/>
</dbReference>
<feature type="domain" description="HTH luxR-type" evidence="1">
    <location>
        <begin position="205"/>
        <end position="271"/>
    </location>
</feature>
<dbReference type="CDD" id="cd06170">
    <property type="entry name" value="LuxR_C_like"/>
    <property type="match status" value="1"/>
</dbReference>
<dbReference type="Proteomes" id="UP001481413">
    <property type="component" value="Unassembled WGS sequence"/>
</dbReference>
<evidence type="ECO:0000313" key="2">
    <source>
        <dbReference type="EMBL" id="GAA6144927.1"/>
    </source>
</evidence>
<dbReference type="Gene3D" id="1.10.10.10">
    <property type="entry name" value="Winged helix-like DNA-binding domain superfamily/Winged helix DNA-binding domain"/>
    <property type="match status" value="1"/>
</dbReference>
<dbReference type="EMBL" id="BAABWH010000002">
    <property type="protein sequence ID" value="GAA6144927.1"/>
    <property type="molecule type" value="Genomic_DNA"/>
</dbReference>
<organism evidence="2 3">
    <name type="scientific">Thalassolituus maritimus</name>
    <dbReference type="NCBI Taxonomy" id="484498"/>
    <lineage>
        <taxon>Bacteria</taxon>
        <taxon>Pseudomonadati</taxon>
        <taxon>Pseudomonadota</taxon>
        <taxon>Gammaproteobacteria</taxon>
        <taxon>Oceanospirillales</taxon>
        <taxon>Oceanospirillaceae</taxon>
        <taxon>Thalassolituus</taxon>
    </lineage>
</organism>
<dbReference type="SMART" id="SM00421">
    <property type="entry name" value="HTH_LUXR"/>
    <property type="match status" value="1"/>
</dbReference>
<reference evidence="2 3" key="1">
    <citation type="submission" date="2024-04" db="EMBL/GenBank/DDBJ databases">
        <title>Draft genome sequence of Thalassolituus maritimus NBRC 116585.</title>
        <authorList>
            <person name="Miyakawa T."/>
            <person name="Kusuya Y."/>
            <person name="Miura T."/>
        </authorList>
    </citation>
    <scope>NUCLEOTIDE SEQUENCE [LARGE SCALE GENOMIC DNA]</scope>
    <source>
        <strain evidence="2 3">5NW40-0001</strain>
    </source>
</reference>
<protein>
    <recommendedName>
        <fullName evidence="1">HTH luxR-type domain-containing protein</fullName>
    </recommendedName>
</protein>
<accession>A0ABP9ZXP8</accession>
<dbReference type="Pfam" id="PF00196">
    <property type="entry name" value="GerE"/>
    <property type="match status" value="1"/>
</dbReference>
<sequence>MSYTKNYFAQDLMVNLTAATTVKETWSEFMAAMGSIGLEAGMLVYSPGGEVERNRFFTYSSYAEGFNLDYVKLGGVVNDLTVQLALQAFWRYRQHRLDGVALADWRDIEKMVAENPHIVEDRHLAIEELSRDYSIEHGFSCLLPSPIQMDTLDVATSGLGLSAPGISEADFDGAIMPRQKDIVNAVKLLRINLKRFSYAETASIFTQKLPQLSPRESKLLRYLADGLRVKQIAGELIPRSEDQLNKDIRTLKRKLNASSIEEMVMVALMLGKC</sequence>